<reference evidence="1" key="1">
    <citation type="submission" date="2021-01" db="EMBL/GenBank/DDBJ databases">
        <authorList>
            <person name="Corre E."/>
            <person name="Pelletier E."/>
            <person name="Niang G."/>
            <person name="Scheremetjew M."/>
            <person name="Finn R."/>
            <person name="Kale V."/>
            <person name="Holt S."/>
            <person name="Cochrane G."/>
            <person name="Meng A."/>
            <person name="Brown T."/>
            <person name="Cohen L."/>
        </authorList>
    </citation>
    <scope>NUCLEOTIDE SEQUENCE</scope>
    <source>
        <strain evidence="1">SAG 11-49</strain>
    </source>
</reference>
<organism evidence="1">
    <name type="scientific">Chlamydomonas leiostraca</name>
    <dbReference type="NCBI Taxonomy" id="1034604"/>
    <lineage>
        <taxon>Eukaryota</taxon>
        <taxon>Viridiplantae</taxon>
        <taxon>Chlorophyta</taxon>
        <taxon>core chlorophytes</taxon>
        <taxon>Chlorophyceae</taxon>
        <taxon>CS clade</taxon>
        <taxon>Chlamydomonadales</taxon>
        <taxon>Chlamydomonadaceae</taxon>
        <taxon>Chlamydomonas</taxon>
    </lineage>
</organism>
<evidence type="ECO:0000313" key="1">
    <source>
        <dbReference type="EMBL" id="CAD8684895.1"/>
    </source>
</evidence>
<accession>A0A7S0WUA1</accession>
<dbReference type="EMBL" id="HBFB01021465">
    <property type="protein sequence ID" value="CAD8684895.1"/>
    <property type="molecule type" value="Transcribed_RNA"/>
</dbReference>
<name>A0A7S0WUA1_9CHLO</name>
<proteinExistence type="predicted"/>
<sequence>MDVQLRLTHDKVMQHRISAPCMGVVAKALGKYKLEEQLPGLLVKFVSYQEAEGKPAQSLADDQPVLRGSILNFSVNLDTLLKQQRQHNMLLKGLYRGHVLTVISKYSARFLKPQVSEVGDKAGVARVLASDPQKAAATAAALVAVGATMTAVDFAQGLDATCTDRNKLQHVNTNQQLELDMKRMRDDGVVQLMQEDMPMECMIIEHSDVFLALLP</sequence>
<dbReference type="AlphaFoldDB" id="A0A7S0WUA1"/>
<gene>
    <name evidence="1" type="ORF">CLEI1391_LOCUS12035</name>
</gene>
<protein>
    <submittedName>
        <fullName evidence="1">Uncharacterized protein</fullName>
    </submittedName>
</protein>